<name>A0A653AJT3_9BACT</name>
<dbReference type="EC" id="7.1.1.-" evidence="5"/>
<dbReference type="InterPro" id="IPR001750">
    <property type="entry name" value="ND/Mrp_TM"/>
</dbReference>
<dbReference type="NCBIfam" id="TIGR01770">
    <property type="entry name" value="NDH_I_N"/>
    <property type="match status" value="1"/>
</dbReference>
<keyword evidence="3 5" id="KW-1133">Transmembrane helix</keyword>
<keyword evidence="5" id="KW-1278">Translocase</keyword>
<feature type="transmembrane region" description="Helical" evidence="5">
    <location>
        <begin position="364"/>
        <end position="393"/>
    </location>
</feature>
<dbReference type="GO" id="GO:0048038">
    <property type="term" value="F:quinone binding"/>
    <property type="evidence" value="ECO:0007669"/>
    <property type="project" value="UniProtKB-KW"/>
</dbReference>
<accession>A0A653AJT3</accession>
<evidence type="ECO:0000256" key="2">
    <source>
        <dbReference type="ARBA" id="ARBA00022692"/>
    </source>
</evidence>
<feature type="transmembrane region" description="Helical" evidence="5">
    <location>
        <begin position="73"/>
        <end position="94"/>
    </location>
</feature>
<dbReference type="AlphaFoldDB" id="A0A653AJT3"/>
<keyword evidence="5" id="KW-0813">Transport</keyword>
<keyword evidence="5" id="KW-1003">Cell membrane</keyword>
<feature type="transmembrane region" description="Helical" evidence="5">
    <location>
        <begin position="446"/>
        <end position="466"/>
    </location>
</feature>
<feature type="domain" description="NADH:quinone oxidoreductase/Mrp antiporter transmembrane" evidence="7">
    <location>
        <begin position="123"/>
        <end position="413"/>
    </location>
</feature>
<dbReference type="HAMAP" id="MF_00445">
    <property type="entry name" value="NDH1_NuoN_1"/>
    <property type="match status" value="1"/>
</dbReference>
<evidence type="ECO:0000256" key="5">
    <source>
        <dbReference type="HAMAP-Rule" id="MF_00445"/>
    </source>
</evidence>
<dbReference type="GO" id="GO:0005886">
    <property type="term" value="C:plasma membrane"/>
    <property type="evidence" value="ECO:0007669"/>
    <property type="project" value="UniProtKB-SubCell"/>
</dbReference>
<evidence type="ECO:0000256" key="6">
    <source>
        <dbReference type="RuleBase" id="RU000320"/>
    </source>
</evidence>
<dbReference type="InterPro" id="IPR010096">
    <property type="entry name" value="NADH-Q_OxRdtase_suN/2"/>
</dbReference>
<dbReference type="PANTHER" id="PTHR22773">
    <property type="entry name" value="NADH DEHYDROGENASE"/>
    <property type="match status" value="1"/>
</dbReference>
<keyword evidence="2 5" id="KW-0812">Transmembrane</keyword>
<feature type="transmembrane region" description="Helical" evidence="5">
    <location>
        <begin position="199"/>
        <end position="223"/>
    </location>
</feature>
<comment type="function">
    <text evidence="5">NDH-1 shuttles electrons from NADH, via FMN and iron-sulfur (Fe-S) centers, to quinones in the respiratory chain. The immediate electron acceptor for the enzyme in this species is believed to be a menaquinone. Couples the redox reaction to proton translocation (for every two electrons transferred, four hydrogen ions are translocated across the cytoplasmic membrane), and thus conserves the redox energy in a proton gradient.</text>
</comment>
<gene>
    <name evidence="5 8" type="primary">nuoN</name>
    <name evidence="8" type="ORF">TRIP_D440179</name>
</gene>
<feature type="transmembrane region" description="Helical" evidence="5">
    <location>
        <begin position="106"/>
        <end position="121"/>
    </location>
</feature>
<dbReference type="EMBL" id="UPXZ01000039">
    <property type="protein sequence ID" value="VBB48161.1"/>
    <property type="molecule type" value="Genomic_DNA"/>
</dbReference>
<keyword evidence="5" id="KW-0874">Quinone</keyword>
<feature type="transmembrane region" description="Helical" evidence="5">
    <location>
        <begin position="127"/>
        <end position="146"/>
    </location>
</feature>
<feature type="transmembrane region" description="Helical" evidence="5">
    <location>
        <begin position="294"/>
        <end position="315"/>
    </location>
</feature>
<dbReference type="GO" id="GO:0050136">
    <property type="term" value="F:NADH dehydrogenase (quinone) (non-electrogenic) activity"/>
    <property type="evidence" value="ECO:0007669"/>
    <property type="project" value="UniProtKB-UniRule"/>
</dbReference>
<keyword evidence="4 5" id="KW-0472">Membrane</keyword>
<comment type="catalytic activity">
    <reaction evidence="5">
        <text>a quinone + NADH + 5 H(+)(in) = a quinol + NAD(+) + 4 H(+)(out)</text>
        <dbReference type="Rhea" id="RHEA:57888"/>
        <dbReference type="ChEBI" id="CHEBI:15378"/>
        <dbReference type="ChEBI" id="CHEBI:24646"/>
        <dbReference type="ChEBI" id="CHEBI:57540"/>
        <dbReference type="ChEBI" id="CHEBI:57945"/>
        <dbReference type="ChEBI" id="CHEBI:132124"/>
    </reaction>
</comment>
<feature type="transmembrane region" description="Helical" evidence="5">
    <location>
        <begin position="12"/>
        <end position="29"/>
    </location>
</feature>
<evidence type="ECO:0000256" key="1">
    <source>
        <dbReference type="ARBA" id="ARBA00004127"/>
    </source>
</evidence>
<evidence type="ECO:0000256" key="3">
    <source>
        <dbReference type="ARBA" id="ARBA00022989"/>
    </source>
</evidence>
<protein>
    <recommendedName>
        <fullName evidence="5">NADH-quinone oxidoreductase subunit N</fullName>
        <ecNumber evidence="5">7.1.1.-</ecNumber>
    </recommendedName>
    <alternativeName>
        <fullName evidence="5">NADH dehydrogenase I subunit N</fullName>
    </alternativeName>
    <alternativeName>
        <fullName evidence="5">NDH-1 subunit N</fullName>
    </alternativeName>
</protein>
<evidence type="ECO:0000313" key="8">
    <source>
        <dbReference type="EMBL" id="VBB48161.1"/>
    </source>
</evidence>
<proteinExistence type="inferred from homology"/>
<keyword evidence="5" id="KW-0520">NAD</keyword>
<evidence type="ECO:0000259" key="7">
    <source>
        <dbReference type="Pfam" id="PF00361"/>
    </source>
</evidence>
<keyword evidence="8" id="KW-0560">Oxidoreductase</keyword>
<comment type="subcellular location">
    <subcellularLocation>
        <location evidence="5">Cell membrane</location>
        <topology evidence="5">Multi-pass membrane protein</topology>
    </subcellularLocation>
    <subcellularLocation>
        <location evidence="1">Endomembrane system</location>
        <topology evidence="1">Multi-pass membrane protein</topology>
    </subcellularLocation>
    <subcellularLocation>
        <location evidence="6">Membrane</location>
        <topology evidence="6">Multi-pass membrane protein</topology>
    </subcellularLocation>
</comment>
<comment type="similarity">
    <text evidence="5">Belongs to the complex I subunit 2 family.</text>
</comment>
<evidence type="ECO:0000256" key="4">
    <source>
        <dbReference type="ARBA" id="ARBA00023136"/>
    </source>
</evidence>
<dbReference type="GO" id="GO:0012505">
    <property type="term" value="C:endomembrane system"/>
    <property type="evidence" value="ECO:0007669"/>
    <property type="project" value="UniProtKB-SubCell"/>
</dbReference>
<sequence>MYFSNFLYMRDEVSLLLVMLFLLMYDLIAGEKGMKYFQPIAIAVFTIHTLFNLRPYAAGESFGGMYQYAPMMTIVKSILNVGTLVVFLQAKYWFDTENQRNKRGEFYFLTLTTLLGMYFMISAGNFLLFYIGLEMASIPLATLAALDKYKQKSAEAGAKYILTAAFSSGILLFGLSLVYGTCGTLYFADIPAMVQVNPLQIMAFVFFAVGLFFKISLVPFHLWAADVYEGAPTNVTSYLSVISKGSAAFVLMVIFYKVFGSMIKEWQGILYGVIIASITLGNLFALRQKNLKRFLAFSSISQAGYIMLGVIGGTPMGMTSLVYYILVYLFSNLAAFGVISAIEARTGKINIPDYNGLYSTNPKLSFVMMLALFSLAGIPPFAGFFSKFFIFAAAAQQGYYMLVLVALINTIISLYYYLIVVRAMFIEKSDAPIATFTTDGYNKASLIFCTAGIILIGLLSVIYQHIDGLSFGM</sequence>
<reference evidence="8" key="1">
    <citation type="submission" date="2018-07" db="EMBL/GenBank/DDBJ databases">
        <authorList>
            <consortium name="Genoscope - CEA"/>
            <person name="William W."/>
        </authorList>
    </citation>
    <scope>NUCLEOTIDE SEQUENCE</scope>
    <source>
        <strain evidence="8">IK1</strain>
    </source>
</reference>
<feature type="transmembrane region" description="Helical" evidence="5">
    <location>
        <begin position="158"/>
        <end position="179"/>
    </location>
</feature>
<comment type="subunit">
    <text evidence="5">NDH-1 is composed of 14 different subunits. Subunits NuoA, H, J, K, L, M, N constitute the membrane sector of the complex.</text>
</comment>
<feature type="transmembrane region" description="Helical" evidence="5">
    <location>
        <begin position="399"/>
        <end position="425"/>
    </location>
</feature>
<dbReference type="GO" id="GO:0008137">
    <property type="term" value="F:NADH dehydrogenase (ubiquinone) activity"/>
    <property type="evidence" value="ECO:0007669"/>
    <property type="project" value="InterPro"/>
</dbReference>
<dbReference type="GO" id="GO:0042773">
    <property type="term" value="P:ATP synthesis coupled electron transport"/>
    <property type="evidence" value="ECO:0007669"/>
    <property type="project" value="InterPro"/>
</dbReference>
<feature type="transmembrane region" description="Helical" evidence="5">
    <location>
        <begin position="235"/>
        <end position="256"/>
    </location>
</feature>
<feature type="transmembrane region" description="Helical" evidence="5">
    <location>
        <begin position="268"/>
        <end position="287"/>
    </location>
</feature>
<feature type="transmembrane region" description="Helical" evidence="5">
    <location>
        <begin position="321"/>
        <end position="343"/>
    </location>
</feature>
<dbReference type="Pfam" id="PF00361">
    <property type="entry name" value="Proton_antipo_M"/>
    <property type="match status" value="1"/>
</dbReference>
<organism evidence="8">
    <name type="scientific">uncultured Paludibacter sp</name>
    <dbReference type="NCBI Taxonomy" id="497635"/>
    <lineage>
        <taxon>Bacteria</taxon>
        <taxon>Pseudomonadati</taxon>
        <taxon>Bacteroidota</taxon>
        <taxon>Bacteroidia</taxon>
        <taxon>Bacteroidales</taxon>
        <taxon>Paludibacteraceae</taxon>
        <taxon>Paludibacter</taxon>
        <taxon>environmental samples</taxon>
    </lineage>
</organism>